<accession>A0A212IY08</accession>
<name>A0A212IY08_9BACT</name>
<dbReference type="EMBL" id="FLUM01000001">
    <property type="protein sequence ID" value="SBV92047.1"/>
    <property type="molecule type" value="Genomic_DNA"/>
</dbReference>
<proteinExistence type="predicted"/>
<reference evidence="1" key="1">
    <citation type="submission" date="2016-04" db="EMBL/GenBank/DDBJ databases">
        <authorList>
            <person name="Evans L.H."/>
            <person name="Alamgir A."/>
            <person name="Owens N."/>
            <person name="Weber N.D."/>
            <person name="Virtaneva K."/>
            <person name="Barbian K."/>
            <person name="Babar A."/>
            <person name="Rosenke K."/>
        </authorList>
    </citation>
    <scope>NUCLEOTIDE SEQUENCE</scope>
    <source>
        <strain evidence="1">86-1</strain>
    </source>
</reference>
<evidence type="ECO:0000313" key="1">
    <source>
        <dbReference type="EMBL" id="SBV92047.1"/>
    </source>
</evidence>
<protein>
    <submittedName>
        <fullName evidence="1">Uncharacterized protein</fullName>
    </submittedName>
</protein>
<gene>
    <name evidence="1" type="ORF">KL86DYS1_10504</name>
</gene>
<dbReference type="RefSeq" id="WP_296938401.1">
    <property type="nucleotide sequence ID" value="NZ_LT599032.1"/>
</dbReference>
<organism evidence="1">
    <name type="scientific">uncultured Dysgonomonas sp</name>
    <dbReference type="NCBI Taxonomy" id="206096"/>
    <lineage>
        <taxon>Bacteria</taxon>
        <taxon>Pseudomonadati</taxon>
        <taxon>Bacteroidota</taxon>
        <taxon>Bacteroidia</taxon>
        <taxon>Bacteroidales</taxon>
        <taxon>Dysgonomonadaceae</taxon>
        <taxon>Dysgonomonas</taxon>
        <taxon>environmental samples</taxon>
    </lineage>
</organism>
<sequence length="88" mass="10057">MKKKLTLKINATILKDRTEMASIINTNDMGSEGKIVQIRMTEDGTGLNLSYGNRWLILRDGEITECKVYMKEIDGKKQECINPPIRQI</sequence>
<dbReference type="AlphaFoldDB" id="A0A212IY08"/>